<dbReference type="InterPro" id="IPR018247">
    <property type="entry name" value="EF_Hand_1_Ca_BS"/>
</dbReference>
<evidence type="ECO:0000256" key="7">
    <source>
        <dbReference type="ARBA" id="ARBA00023237"/>
    </source>
</evidence>
<organism evidence="13 14">
    <name type="scientific">Pedobacter gandavensis</name>
    <dbReference type="NCBI Taxonomy" id="2679963"/>
    <lineage>
        <taxon>Bacteria</taxon>
        <taxon>Pseudomonadati</taxon>
        <taxon>Bacteroidota</taxon>
        <taxon>Sphingobacteriia</taxon>
        <taxon>Sphingobacteriales</taxon>
        <taxon>Sphingobacteriaceae</taxon>
        <taxon>Pedobacter</taxon>
    </lineage>
</organism>
<keyword evidence="14" id="KW-1185">Reference proteome</keyword>
<dbReference type="EMBL" id="WNXC01000001">
    <property type="protein sequence ID" value="MBB2148621.1"/>
    <property type="molecule type" value="Genomic_DNA"/>
</dbReference>
<keyword evidence="5 9" id="KW-0798">TonB box</keyword>
<feature type="domain" description="TonB-dependent receptor plug" evidence="12">
    <location>
        <begin position="116"/>
        <end position="221"/>
    </location>
</feature>
<evidence type="ECO:0000256" key="10">
    <source>
        <dbReference type="SAM" id="SignalP"/>
    </source>
</evidence>
<dbReference type="SUPFAM" id="SSF56935">
    <property type="entry name" value="Porins"/>
    <property type="match status" value="1"/>
</dbReference>
<dbReference type="InterPro" id="IPR039426">
    <property type="entry name" value="TonB-dep_rcpt-like"/>
</dbReference>
<reference evidence="13 14" key="1">
    <citation type="submission" date="2019-11" db="EMBL/GenBank/DDBJ databases">
        <title>Description of Pedobacter sp. LMG 31462T.</title>
        <authorList>
            <person name="Carlier A."/>
            <person name="Qi S."/>
            <person name="Vandamme P."/>
        </authorList>
    </citation>
    <scope>NUCLEOTIDE SEQUENCE [LARGE SCALE GENOMIC DNA]</scope>
    <source>
        <strain evidence="13 14">LMG 31462</strain>
    </source>
</reference>
<comment type="caution">
    <text evidence="13">The sequence shown here is derived from an EMBL/GenBank/DDBJ whole genome shotgun (WGS) entry which is preliminary data.</text>
</comment>
<dbReference type="Proteomes" id="UP000636110">
    <property type="component" value="Unassembled WGS sequence"/>
</dbReference>
<comment type="similarity">
    <text evidence="8 9">Belongs to the TonB-dependent receptor family.</text>
</comment>
<dbReference type="InterPro" id="IPR037066">
    <property type="entry name" value="Plug_dom_sf"/>
</dbReference>
<keyword evidence="3 8" id="KW-1134">Transmembrane beta strand</keyword>
<dbReference type="InterPro" id="IPR036942">
    <property type="entry name" value="Beta-barrel_TonB_sf"/>
</dbReference>
<evidence type="ECO:0000256" key="8">
    <source>
        <dbReference type="PROSITE-ProRule" id="PRU01360"/>
    </source>
</evidence>
<evidence type="ECO:0000256" key="1">
    <source>
        <dbReference type="ARBA" id="ARBA00004571"/>
    </source>
</evidence>
<gene>
    <name evidence="13" type="ORF">GM920_06820</name>
</gene>
<evidence type="ECO:0000259" key="11">
    <source>
        <dbReference type="Pfam" id="PF00593"/>
    </source>
</evidence>
<keyword evidence="6 8" id="KW-0472">Membrane</keyword>
<evidence type="ECO:0000313" key="13">
    <source>
        <dbReference type="EMBL" id="MBB2148621.1"/>
    </source>
</evidence>
<evidence type="ECO:0000256" key="6">
    <source>
        <dbReference type="ARBA" id="ARBA00023136"/>
    </source>
</evidence>
<dbReference type="InterPro" id="IPR023997">
    <property type="entry name" value="TonB-dep_OMP_SusC/RagA_CS"/>
</dbReference>
<dbReference type="Gene3D" id="2.170.130.10">
    <property type="entry name" value="TonB-dependent receptor, plug domain"/>
    <property type="match status" value="1"/>
</dbReference>
<feature type="chain" id="PRO_5047209037" evidence="10">
    <location>
        <begin position="24"/>
        <end position="1053"/>
    </location>
</feature>
<comment type="subcellular location">
    <subcellularLocation>
        <location evidence="1 8">Cell outer membrane</location>
        <topology evidence="1 8">Multi-pass membrane protein</topology>
    </subcellularLocation>
</comment>
<dbReference type="InterPro" id="IPR000531">
    <property type="entry name" value="Beta-barrel_TonB"/>
</dbReference>
<evidence type="ECO:0000256" key="4">
    <source>
        <dbReference type="ARBA" id="ARBA00022692"/>
    </source>
</evidence>
<dbReference type="NCBIfam" id="TIGR04057">
    <property type="entry name" value="SusC_RagA_signa"/>
    <property type="match status" value="1"/>
</dbReference>
<dbReference type="InterPro" id="IPR012910">
    <property type="entry name" value="Plug_dom"/>
</dbReference>
<sequence>MKKKIRTLCAIFYLFLVSPPLFAQNIGVSGSVLDETGESLIGVSVVLKGTKNATITDTQGKFRIQAPEGAILVFSYISYQTEEVVVKNNVPLKIVLKPASKGLDEVVVIGYGTQSKKTVTSAISKVSGDVLKDIPITSVGDGLKGKVAGAHFYTSNNSPGSDPVIRIRGGSSINNSNEPLVLVDGVERGLGGINPNDIESVEVLKDATSSAIYGARASNGVVLITTRKGSKGKEPRITFEATNAIQNTERTYDYMNAADYINTVRPAVAVSKAAATNFASGYSASSGNNESSVYSSRYLNPGETVPAGYKSMADPLDPSKTLIFQDNSYVDQIYQQAYWQNYYLGIDGSSEKIQYNASLGYLDDGGVAISTGFKRFSAHANTSVELSKKLKFTSGIDFSQALMKEFRSQYQVITRGLATPATQKIYFADGTPTPGYNVSSPNPVFYDYYNDDNQKRNLLTLNGALDYTITEGLKANVQASLFTNTYQADYFEKANIFNGSRTASTNLTDVQRKRLEGFLSYNKTFQSTHSLSAMAGYSYQDYYYKYVGAASSGASSDKIPSLNAGPTKTEATSFWEKEALTGFFGRFMYDYSKKYLFMFTFREDGSSRFAAGKQWGFFPGVSAGWVLSEEQFLKNSKQISELKIRTSYGQTGNNTIGLYDAGGKFAVNSKYDGGAAIIPSAMPNRNLTWETSTQLDVGLDVGLFNNRIKIAADYFNKITNNLLFNKVLPNTSGFSSVLTNVGKVKFEGFEFEINTSNIRNDNFSWDSRLTWSFVKNKVLKLPANGNDKNRIGGTTIKMPDGSTYQIGGIAEGESLYEYYGFVTDGILETREAADKARFDEQARGYRFSDGLTIAGRKEVGDYEWKDRNGDGRINGQDIFKLGSTMPTITGGLNNSFSYKNFSLNIFVDWALGHSINDNVMSRYFTGIFANNFQLVNEVKQAWKQPGDQTIYARYTANDSDEGNKNFRTASNIFNYKADYLAIRELSLQYKFPENFVKKLGVQALSLLVGGSNLHYFTAVKGISPELGSASPYATNFNTYPPIRRISFGGKVTF</sequence>
<dbReference type="SUPFAM" id="SSF49464">
    <property type="entry name" value="Carboxypeptidase regulatory domain-like"/>
    <property type="match status" value="1"/>
</dbReference>
<dbReference type="PROSITE" id="PS00018">
    <property type="entry name" value="EF_HAND_1"/>
    <property type="match status" value="1"/>
</dbReference>
<dbReference type="NCBIfam" id="TIGR04056">
    <property type="entry name" value="OMP_RagA_SusC"/>
    <property type="match status" value="1"/>
</dbReference>
<evidence type="ECO:0000256" key="5">
    <source>
        <dbReference type="ARBA" id="ARBA00023077"/>
    </source>
</evidence>
<dbReference type="InterPro" id="IPR023996">
    <property type="entry name" value="TonB-dep_OMP_SusC/RagA"/>
</dbReference>
<name>A0ABR6EUI2_9SPHI</name>
<dbReference type="Pfam" id="PF07715">
    <property type="entry name" value="Plug"/>
    <property type="match status" value="1"/>
</dbReference>
<dbReference type="Pfam" id="PF00593">
    <property type="entry name" value="TonB_dep_Rec_b-barrel"/>
    <property type="match status" value="1"/>
</dbReference>
<feature type="domain" description="TonB-dependent receptor-like beta-barrel" evidence="11">
    <location>
        <begin position="427"/>
        <end position="853"/>
    </location>
</feature>
<dbReference type="Gene3D" id="2.40.170.20">
    <property type="entry name" value="TonB-dependent receptor, beta-barrel domain"/>
    <property type="match status" value="1"/>
</dbReference>
<evidence type="ECO:0000256" key="9">
    <source>
        <dbReference type="RuleBase" id="RU003357"/>
    </source>
</evidence>
<accession>A0ABR6EUI2</accession>
<keyword evidence="10" id="KW-0732">Signal</keyword>
<keyword evidence="7 8" id="KW-0998">Cell outer membrane</keyword>
<dbReference type="PROSITE" id="PS52016">
    <property type="entry name" value="TONB_DEPENDENT_REC_3"/>
    <property type="match status" value="1"/>
</dbReference>
<proteinExistence type="inferred from homology"/>
<evidence type="ECO:0000313" key="14">
    <source>
        <dbReference type="Proteomes" id="UP000636110"/>
    </source>
</evidence>
<dbReference type="Pfam" id="PF13715">
    <property type="entry name" value="CarbopepD_reg_2"/>
    <property type="match status" value="1"/>
</dbReference>
<evidence type="ECO:0000256" key="3">
    <source>
        <dbReference type="ARBA" id="ARBA00022452"/>
    </source>
</evidence>
<evidence type="ECO:0000259" key="12">
    <source>
        <dbReference type="Pfam" id="PF07715"/>
    </source>
</evidence>
<keyword evidence="4 8" id="KW-0812">Transmembrane</keyword>
<dbReference type="RefSeq" id="WP_182954776.1">
    <property type="nucleotide sequence ID" value="NZ_WNXC01000001.1"/>
</dbReference>
<dbReference type="InterPro" id="IPR008969">
    <property type="entry name" value="CarboxyPept-like_regulatory"/>
</dbReference>
<evidence type="ECO:0000256" key="2">
    <source>
        <dbReference type="ARBA" id="ARBA00022448"/>
    </source>
</evidence>
<keyword evidence="2 8" id="KW-0813">Transport</keyword>
<feature type="signal peptide" evidence="10">
    <location>
        <begin position="1"/>
        <end position="23"/>
    </location>
</feature>
<protein>
    <submittedName>
        <fullName evidence="13">SusC/RagA family TonB-linked outer membrane protein</fullName>
    </submittedName>
</protein>
<dbReference type="Gene3D" id="2.60.40.1120">
    <property type="entry name" value="Carboxypeptidase-like, regulatory domain"/>
    <property type="match status" value="1"/>
</dbReference>